<feature type="non-terminal residue" evidence="2">
    <location>
        <position position="50"/>
    </location>
</feature>
<evidence type="ECO:0000313" key="3">
    <source>
        <dbReference type="Proteomes" id="UP001054945"/>
    </source>
</evidence>
<accession>A0AAV4TVJ5</accession>
<evidence type="ECO:0000256" key="1">
    <source>
        <dbReference type="SAM" id="MobiDB-lite"/>
    </source>
</evidence>
<reference evidence="2 3" key="1">
    <citation type="submission" date="2021-06" db="EMBL/GenBank/DDBJ databases">
        <title>Caerostris extrusa draft genome.</title>
        <authorList>
            <person name="Kono N."/>
            <person name="Arakawa K."/>
        </authorList>
    </citation>
    <scope>NUCLEOTIDE SEQUENCE [LARGE SCALE GENOMIC DNA]</scope>
</reference>
<evidence type="ECO:0000313" key="2">
    <source>
        <dbReference type="EMBL" id="GIY50290.1"/>
    </source>
</evidence>
<feature type="region of interest" description="Disordered" evidence="1">
    <location>
        <begin position="1"/>
        <end position="50"/>
    </location>
</feature>
<comment type="caution">
    <text evidence="2">The sequence shown here is derived from an EMBL/GenBank/DDBJ whole genome shotgun (WGS) entry which is preliminary data.</text>
</comment>
<name>A0AAV4TVJ5_CAEEX</name>
<dbReference type="Proteomes" id="UP001054945">
    <property type="component" value="Unassembled WGS sequence"/>
</dbReference>
<keyword evidence="3" id="KW-1185">Reference proteome</keyword>
<dbReference type="EMBL" id="BPLR01011960">
    <property type="protein sequence ID" value="GIY50290.1"/>
    <property type="molecule type" value="Genomic_DNA"/>
</dbReference>
<sequence>MASKKNGHDHHANVDSLDDEDLEDDDECKDYTSDDDPQCRNSSPIRPAQE</sequence>
<protein>
    <submittedName>
        <fullName evidence="2">Uncharacterized protein</fullName>
    </submittedName>
</protein>
<proteinExistence type="predicted"/>
<feature type="compositionally biased region" description="Acidic residues" evidence="1">
    <location>
        <begin position="16"/>
        <end position="36"/>
    </location>
</feature>
<dbReference type="AlphaFoldDB" id="A0AAV4TVJ5"/>
<organism evidence="2 3">
    <name type="scientific">Caerostris extrusa</name>
    <name type="common">Bark spider</name>
    <name type="synonym">Caerostris bankana</name>
    <dbReference type="NCBI Taxonomy" id="172846"/>
    <lineage>
        <taxon>Eukaryota</taxon>
        <taxon>Metazoa</taxon>
        <taxon>Ecdysozoa</taxon>
        <taxon>Arthropoda</taxon>
        <taxon>Chelicerata</taxon>
        <taxon>Arachnida</taxon>
        <taxon>Araneae</taxon>
        <taxon>Araneomorphae</taxon>
        <taxon>Entelegynae</taxon>
        <taxon>Araneoidea</taxon>
        <taxon>Araneidae</taxon>
        <taxon>Caerostris</taxon>
    </lineage>
</organism>
<gene>
    <name evidence="2" type="ORF">CEXT_687601</name>
</gene>